<dbReference type="GO" id="GO:0042781">
    <property type="term" value="F:3'-tRNA processing endoribonuclease activity"/>
    <property type="evidence" value="ECO:0007669"/>
    <property type="project" value="TreeGrafter"/>
</dbReference>
<feature type="compositionally biased region" description="Basic residues" evidence="10">
    <location>
        <begin position="36"/>
        <end position="51"/>
    </location>
</feature>
<feature type="region of interest" description="Disordered" evidence="10">
    <location>
        <begin position="111"/>
        <end position="188"/>
    </location>
</feature>
<feature type="region of interest" description="Disordered" evidence="10">
    <location>
        <begin position="755"/>
        <end position="777"/>
    </location>
</feature>
<dbReference type="SUPFAM" id="SSF56281">
    <property type="entry name" value="Metallo-hydrolase/oxidoreductase"/>
    <property type="match status" value="1"/>
</dbReference>
<evidence type="ECO:0000256" key="10">
    <source>
        <dbReference type="SAM" id="MobiDB-lite"/>
    </source>
</evidence>
<evidence type="ECO:0000256" key="5">
    <source>
        <dbReference type="ARBA" id="ARBA00022737"/>
    </source>
</evidence>
<dbReference type="GO" id="GO:0005829">
    <property type="term" value="C:cytosol"/>
    <property type="evidence" value="ECO:0007669"/>
    <property type="project" value="UniProtKB-ARBA"/>
</dbReference>
<dbReference type="GO" id="GO:0005634">
    <property type="term" value="C:nucleus"/>
    <property type="evidence" value="ECO:0007669"/>
    <property type="project" value="TreeGrafter"/>
</dbReference>
<keyword evidence="6" id="KW-0547">Nucleotide-binding</keyword>
<evidence type="ECO:0000256" key="9">
    <source>
        <dbReference type="ARBA" id="ARBA00061002"/>
    </source>
</evidence>
<dbReference type="SMART" id="SM00849">
    <property type="entry name" value="Lactamase_B"/>
    <property type="match status" value="1"/>
</dbReference>
<dbReference type="SUPFAM" id="SSF51206">
    <property type="entry name" value="cAMP-binding domain-like"/>
    <property type="match status" value="1"/>
</dbReference>
<feature type="region of interest" description="Disordered" evidence="10">
    <location>
        <begin position="1194"/>
        <end position="1237"/>
    </location>
</feature>
<comment type="cofactor">
    <cofactor evidence="1">
        <name>Mg(2+)</name>
        <dbReference type="ChEBI" id="CHEBI:18420"/>
    </cofactor>
</comment>
<comment type="caution">
    <text evidence="12">The sequence shown here is derived from an EMBL/GenBank/DDBJ whole genome shotgun (WGS) entry which is preliminary data.</text>
</comment>
<comment type="similarity">
    <text evidence="9">Belongs to the metallo-beta-lactamase superfamily. cNMP phosphodiesterase family.</text>
</comment>
<protein>
    <recommendedName>
        <fullName evidence="11">Metallo-beta-lactamase domain-containing protein</fullName>
    </recommendedName>
</protein>
<keyword evidence="3" id="KW-0963">Cytoplasm</keyword>
<evidence type="ECO:0000256" key="7">
    <source>
        <dbReference type="ARBA" id="ARBA00022801"/>
    </source>
</evidence>
<evidence type="ECO:0000256" key="4">
    <source>
        <dbReference type="ARBA" id="ARBA00022723"/>
    </source>
</evidence>
<accession>A0AAD3H2R3</accession>
<feature type="domain" description="Metallo-beta-lactamase" evidence="11">
    <location>
        <begin position="530"/>
        <end position="714"/>
    </location>
</feature>
<evidence type="ECO:0000256" key="3">
    <source>
        <dbReference type="ARBA" id="ARBA00022490"/>
    </source>
</evidence>
<dbReference type="GO" id="GO:0000166">
    <property type="term" value="F:nucleotide binding"/>
    <property type="evidence" value="ECO:0007669"/>
    <property type="project" value="UniProtKB-KW"/>
</dbReference>
<dbReference type="FunFam" id="3.60.15.10:FF:000029">
    <property type="entry name" value="Cyclic nucleotide-binding domain protein"/>
    <property type="match status" value="1"/>
</dbReference>
<keyword evidence="7" id="KW-0378">Hydrolase</keyword>
<dbReference type="Pfam" id="PF00753">
    <property type="entry name" value="Lactamase_B"/>
    <property type="match status" value="1"/>
</dbReference>
<comment type="subcellular location">
    <subcellularLocation>
        <location evidence="2">Cytoplasm</location>
    </subcellularLocation>
</comment>
<keyword evidence="8" id="KW-0460">Magnesium</keyword>
<gene>
    <name evidence="12" type="ORF">CTEN210_04419</name>
</gene>
<organism evidence="12 13">
    <name type="scientific">Chaetoceros tenuissimus</name>
    <dbReference type="NCBI Taxonomy" id="426638"/>
    <lineage>
        <taxon>Eukaryota</taxon>
        <taxon>Sar</taxon>
        <taxon>Stramenopiles</taxon>
        <taxon>Ochrophyta</taxon>
        <taxon>Bacillariophyta</taxon>
        <taxon>Coscinodiscophyceae</taxon>
        <taxon>Chaetocerotophycidae</taxon>
        <taxon>Chaetocerotales</taxon>
        <taxon>Chaetocerotaceae</taxon>
        <taxon>Chaetoceros</taxon>
    </lineage>
</organism>
<evidence type="ECO:0000256" key="6">
    <source>
        <dbReference type="ARBA" id="ARBA00022741"/>
    </source>
</evidence>
<evidence type="ECO:0000256" key="1">
    <source>
        <dbReference type="ARBA" id="ARBA00001946"/>
    </source>
</evidence>
<evidence type="ECO:0000256" key="2">
    <source>
        <dbReference type="ARBA" id="ARBA00004496"/>
    </source>
</evidence>
<dbReference type="InterPro" id="IPR018490">
    <property type="entry name" value="cNMP-bd_dom_sf"/>
</dbReference>
<dbReference type="InterPro" id="IPR036866">
    <property type="entry name" value="RibonucZ/Hydroxyglut_hydro"/>
</dbReference>
<keyword evidence="13" id="KW-1185">Reference proteome</keyword>
<dbReference type="PANTHER" id="PTHR46018:SF2">
    <property type="entry name" value="ZINC PHOSPHODIESTERASE ELAC PROTEIN 1"/>
    <property type="match status" value="1"/>
</dbReference>
<reference evidence="12 13" key="1">
    <citation type="journal article" date="2021" name="Sci. Rep.">
        <title>The genome of the diatom Chaetoceros tenuissimus carries an ancient integrated fragment of an extant virus.</title>
        <authorList>
            <person name="Hongo Y."/>
            <person name="Kimura K."/>
            <person name="Takaki Y."/>
            <person name="Yoshida Y."/>
            <person name="Baba S."/>
            <person name="Kobayashi G."/>
            <person name="Nagasaki K."/>
            <person name="Hano T."/>
            <person name="Tomaru Y."/>
        </authorList>
    </citation>
    <scope>NUCLEOTIDE SEQUENCE [LARGE SCALE GENOMIC DNA]</scope>
    <source>
        <strain evidence="12 13">NIES-3715</strain>
    </source>
</reference>
<feature type="region of interest" description="Disordered" evidence="10">
    <location>
        <begin position="1"/>
        <end position="95"/>
    </location>
</feature>
<dbReference type="EMBL" id="BLLK01000025">
    <property type="protein sequence ID" value="GFH47943.1"/>
    <property type="molecule type" value="Genomic_DNA"/>
</dbReference>
<dbReference type="InterPro" id="IPR001279">
    <property type="entry name" value="Metallo-B-lactamas"/>
</dbReference>
<feature type="compositionally biased region" description="Basic and acidic residues" evidence="10">
    <location>
        <begin position="1225"/>
        <end position="1237"/>
    </location>
</feature>
<dbReference type="PANTHER" id="PTHR46018">
    <property type="entry name" value="ZINC PHOSPHODIESTERASE ELAC PROTEIN 1"/>
    <property type="match status" value="1"/>
</dbReference>
<proteinExistence type="inferred from homology"/>
<dbReference type="Gene3D" id="3.60.15.10">
    <property type="entry name" value="Ribonuclease Z/Hydroxyacylglutathione hydrolase-like"/>
    <property type="match status" value="1"/>
</dbReference>
<dbReference type="Proteomes" id="UP001054902">
    <property type="component" value="Unassembled WGS sequence"/>
</dbReference>
<evidence type="ECO:0000259" key="11">
    <source>
        <dbReference type="SMART" id="SM00849"/>
    </source>
</evidence>
<evidence type="ECO:0000256" key="8">
    <source>
        <dbReference type="ARBA" id="ARBA00022842"/>
    </source>
</evidence>
<feature type="region of interest" description="Disordered" evidence="10">
    <location>
        <begin position="1135"/>
        <end position="1158"/>
    </location>
</feature>
<dbReference type="GO" id="GO:0046872">
    <property type="term" value="F:metal ion binding"/>
    <property type="evidence" value="ECO:0007669"/>
    <property type="project" value="UniProtKB-KW"/>
</dbReference>
<feature type="compositionally biased region" description="Low complexity" evidence="10">
    <location>
        <begin position="1143"/>
        <end position="1154"/>
    </location>
</feature>
<feature type="compositionally biased region" description="Basic residues" evidence="10">
    <location>
        <begin position="1"/>
        <end position="12"/>
    </location>
</feature>
<evidence type="ECO:0000313" key="12">
    <source>
        <dbReference type="EMBL" id="GFH47943.1"/>
    </source>
</evidence>
<feature type="compositionally biased region" description="Polar residues" evidence="10">
    <location>
        <begin position="82"/>
        <end position="92"/>
    </location>
</feature>
<feature type="compositionally biased region" description="Basic residues" evidence="10">
    <location>
        <begin position="166"/>
        <end position="175"/>
    </location>
</feature>
<feature type="compositionally biased region" description="Polar residues" evidence="10">
    <location>
        <begin position="17"/>
        <end position="26"/>
    </location>
</feature>
<feature type="compositionally biased region" description="Polar residues" evidence="10">
    <location>
        <begin position="137"/>
        <end position="153"/>
    </location>
</feature>
<evidence type="ECO:0000313" key="13">
    <source>
        <dbReference type="Proteomes" id="UP001054902"/>
    </source>
</evidence>
<keyword evidence="5" id="KW-0677">Repeat</keyword>
<keyword evidence="4" id="KW-0479">Metal-binding</keyword>
<feature type="compositionally biased region" description="Basic and acidic residues" evidence="10">
    <location>
        <begin position="111"/>
        <end position="121"/>
    </location>
</feature>
<name>A0AAD3H2R3_9STRA</name>
<sequence length="1372" mass="151826">MKIKSPKRFRKKEKGDTSTAEANTSARRSKVISLKKLGKKALKGFRIRRKDKSAQQPQPSSPPHIALEHSDAPPIVEPNRALQETSKSTSIRQPELEDISKVASILKKTDDIVDTKPEPKVSTRATTPPRPSYRTMAGSNGPPTRSELNSRQASFKRMSGGGRQPSFRRRSSRRNIMKDAPPVDDPKVLENYERIPGLEITKLPRGGLSVETEAVGRVQFGIPPETIKDSMCMGIDVPLFYIVPVERFCREMGPALGVNLAEFEFPAYFNFFIQKKRCTLIVDSDDAERNIRRVFGETLLGPAQFRREESPISFEEEDFAPDFDRDAIPDFQKELQHFRVGPDGKELVIETLLNFCHFERPSDNRGHTNLGVPPTEIDDSILEATEETKADDEGLDEKKVKASIYSRVRLCEVAVLYNPKATEEEIASKKVKRVEIFKMPGGAEYVIHDINEDNVIVGKTRFSGNLRVSASLGVHGFGATNEEEKDKGIVLMRRSSTDTISRNICPPTFHPPSFGVTVLGNSHGFDKSGSVSGYVLWINGRGVMIDPPPYSSATLEREGIRPRTIVGIILTHCHADHDAGAFQKVLTGSPVVVITTPTIYKSFIRKYAALSALSPALLRHSHRHKPAIIGKPLRFQGATFHFTYTLHSIPCVGFRVEWRGRSIIFTGDHLNSPDMIEHLQDNGTLSRARAQDLKNLPLQDADVLLHEAGVPPLHTPLDVLSKLPKKIRDRLYVVHTTPKLLEGYDLKVAPTGTAGTIRLDEKDQSSGGKRRSGRVPPTLLEGMSYEEEVMIQSLWMSNEYDSFNSRSSLQNSLIPVNLDPNAGNDDEGSLLQRFSISGNGNREIPKVALRPTSSTDAWFILNLLSAVPFLSGLSYASTMEVLETARVDAYSVNDVVVPAARRKNVLCVVWEGTCMEKQTTAASDEEGDEDNFGVTVWHAGDWTGPISLQPEKALSGENSFSTTHDIVAMSSQGVKVITVEFSNLHSILKSGSSLYRAYLDRNAQKDSGSRDCLRDAPNAAMYESVVKNIDIMDVIETNSTLRKISAVQKRHLESLAEGPVYFGPGELLWRTGTPVEKAYILVGGTVSFRAKRRNASVGVSVKKCGNRIELDDEGSLGGNQIGEIMFKDAEKVRLEDHKKGEGSESSESSSISSHNVEEEDILEPHNGEDIFNNQDFLILSQGLQERAERLAGGNLPMSIQTNGMERRLSDSEFSDSISGVEDNDFDGRSQGSERRRSSIDRLANKQLVRLYNRRAFTAGLVFSRGHFLGDISKMVAGLLSSNYVDSAYYDDDEISTQYGFGEKNEGSKETRQFVEMNAIHEQEGDQPIVHTSTLAAGKDGCVALVFSKSSLIPLFDEHPGLLLSLLGTQVVL</sequence>